<evidence type="ECO:0000256" key="1">
    <source>
        <dbReference type="ARBA" id="ARBA00001971"/>
    </source>
</evidence>
<comment type="cofactor">
    <cofactor evidence="1">
        <name>heme</name>
        <dbReference type="ChEBI" id="CHEBI:30413"/>
    </cofactor>
</comment>
<dbReference type="GO" id="GO:0005789">
    <property type="term" value="C:endoplasmic reticulum membrane"/>
    <property type="evidence" value="ECO:0007669"/>
    <property type="project" value="UniProtKB-SubCell"/>
</dbReference>
<organism evidence="12 13">
    <name type="scientific">Allacma fusca</name>
    <dbReference type="NCBI Taxonomy" id="39272"/>
    <lineage>
        <taxon>Eukaryota</taxon>
        <taxon>Metazoa</taxon>
        <taxon>Ecdysozoa</taxon>
        <taxon>Arthropoda</taxon>
        <taxon>Hexapoda</taxon>
        <taxon>Collembola</taxon>
        <taxon>Symphypleona</taxon>
        <taxon>Sminthuridae</taxon>
        <taxon>Allacma</taxon>
    </lineage>
</organism>
<comment type="caution">
    <text evidence="12">The sequence shown here is derived from an EMBL/GenBank/DDBJ whole genome shotgun (WGS) entry which is preliminary data.</text>
</comment>
<dbReference type="InterPro" id="IPR050196">
    <property type="entry name" value="Cytochrome_P450_Monoox"/>
</dbReference>
<evidence type="ECO:0000256" key="10">
    <source>
        <dbReference type="ARBA" id="ARBA00023004"/>
    </source>
</evidence>
<sequence>SGEKWWHRRRLLTPCFHFRILEDFVAVFNEQSQVLVDILSNDFGNKKTNDICPYFSRCVLDIAAETMMGSKLGTQLGADTEFFDAVTLVSGNQSYRFTAPHLWNDFIFFLTPMGRKHKVALKTIHGITDKVHVQ</sequence>
<evidence type="ECO:0000256" key="7">
    <source>
        <dbReference type="ARBA" id="ARBA00022824"/>
    </source>
</evidence>
<dbReference type="InterPro" id="IPR001128">
    <property type="entry name" value="Cyt_P450"/>
</dbReference>
<comment type="subcellular location">
    <subcellularLocation>
        <location evidence="3">Endoplasmic reticulum membrane</location>
    </subcellularLocation>
    <subcellularLocation>
        <location evidence="2">Microsome membrane</location>
    </subcellularLocation>
</comment>
<keyword evidence="7" id="KW-0256">Endoplasmic reticulum</keyword>
<evidence type="ECO:0000256" key="2">
    <source>
        <dbReference type="ARBA" id="ARBA00004524"/>
    </source>
</evidence>
<dbReference type="Proteomes" id="UP000708208">
    <property type="component" value="Unassembled WGS sequence"/>
</dbReference>
<dbReference type="OrthoDB" id="1470350at2759"/>
<accession>A0A8J2K7T6</accession>
<name>A0A8J2K7T6_9HEXA</name>
<reference evidence="12" key="1">
    <citation type="submission" date="2021-06" db="EMBL/GenBank/DDBJ databases">
        <authorList>
            <person name="Hodson N. C."/>
            <person name="Mongue J. A."/>
            <person name="Jaron S. K."/>
        </authorList>
    </citation>
    <scope>NUCLEOTIDE SEQUENCE</scope>
</reference>
<dbReference type="GO" id="GO:0020037">
    <property type="term" value="F:heme binding"/>
    <property type="evidence" value="ECO:0007669"/>
    <property type="project" value="InterPro"/>
</dbReference>
<evidence type="ECO:0000256" key="8">
    <source>
        <dbReference type="ARBA" id="ARBA00022848"/>
    </source>
</evidence>
<evidence type="ECO:0000256" key="6">
    <source>
        <dbReference type="ARBA" id="ARBA00022723"/>
    </source>
</evidence>
<gene>
    <name evidence="12" type="ORF">AFUS01_LOCUS18616</name>
</gene>
<keyword evidence="8" id="KW-0492">Microsome</keyword>
<evidence type="ECO:0000256" key="4">
    <source>
        <dbReference type="ARBA" id="ARBA00010617"/>
    </source>
</evidence>
<evidence type="ECO:0000256" key="3">
    <source>
        <dbReference type="ARBA" id="ARBA00004586"/>
    </source>
</evidence>
<dbReference type="PANTHER" id="PTHR24291:SF189">
    <property type="entry name" value="CYTOCHROME P450 4C3-RELATED"/>
    <property type="match status" value="1"/>
</dbReference>
<feature type="non-terminal residue" evidence="12">
    <location>
        <position position="1"/>
    </location>
</feature>
<evidence type="ECO:0000256" key="9">
    <source>
        <dbReference type="ARBA" id="ARBA00023002"/>
    </source>
</evidence>
<keyword evidence="13" id="KW-1185">Reference proteome</keyword>
<dbReference type="AlphaFoldDB" id="A0A8J2K7T6"/>
<protein>
    <submittedName>
        <fullName evidence="12">Uncharacterized protein</fullName>
    </submittedName>
</protein>
<evidence type="ECO:0000313" key="12">
    <source>
        <dbReference type="EMBL" id="CAG7729931.1"/>
    </source>
</evidence>
<keyword evidence="11" id="KW-0472">Membrane</keyword>
<comment type="similarity">
    <text evidence="4">Belongs to the cytochrome P450 family.</text>
</comment>
<keyword evidence="5" id="KW-0349">Heme</keyword>
<dbReference type="GO" id="GO:0005506">
    <property type="term" value="F:iron ion binding"/>
    <property type="evidence" value="ECO:0007669"/>
    <property type="project" value="InterPro"/>
</dbReference>
<dbReference type="GO" id="GO:0016705">
    <property type="term" value="F:oxidoreductase activity, acting on paired donors, with incorporation or reduction of molecular oxygen"/>
    <property type="evidence" value="ECO:0007669"/>
    <property type="project" value="InterPro"/>
</dbReference>
<keyword evidence="6" id="KW-0479">Metal-binding</keyword>
<evidence type="ECO:0000256" key="11">
    <source>
        <dbReference type="ARBA" id="ARBA00023136"/>
    </source>
</evidence>
<evidence type="ECO:0000313" key="13">
    <source>
        <dbReference type="Proteomes" id="UP000708208"/>
    </source>
</evidence>
<keyword evidence="9" id="KW-0560">Oxidoreductase</keyword>
<dbReference type="Pfam" id="PF00067">
    <property type="entry name" value="p450"/>
    <property type="match status" value="1"/>
</dbReference>
<dbReference type="GO" id="GO:0004497">
    <property type="term" value="F:monooxygenase activity"/>
    <property type="evidence" value="ECO:0007669"/>
    <property type="project" value="InterPro"/>
</dbReference>
<dbReference type="PANTHER" id="PTHR24291">
    <property type="entry name" value="CYTOCHROME P450 FAMILY 4"/>
    <property type="match status" value="1"/>
</dbReference>
<dbReference type="EMBL" id="CAJVCH010186556">
    <property type="protein sequence ID" value="CAG7729931.1"/>
    <property type="molecule type" value="Genomic_DNA"/>
</dbReference>
<evidence type="ECO:0000256" key="5">
    <source>
        <dbReference type="ARBA" id="ARBA00022617"/>
    </source>
</evidence>
<keyword evidence="10" id="KW-0408">Iron</keyword>
<proteinExistence type="inferred from homology"/>